<sequence>MSTRNDPQLRARIPQELKDALEKSALQNDRTLTAEITRRLRESLERDGIIVFSQAD</sequence>
<protein>
    <submittedName>
        <fullName evidence="2">Arc-like DNA binding domain protein</fullName>
    </submittedName>
</protein>
<dbReference type="Gene3D" id="1.10.1220.10">
    <property type="entry name" value="Met repressor-like"/>
    <property type="match status" value="1"/>
</dbReference>
<gene>
    <name evidence="2" type="ORF">XBI1_2500001</name>
</gene>
<dbReference type="AlphaFoldDB" id="A0A077QAL3"/>
<proteinExistence type="predicted"/>
<dbReference type="GO" id="GO:0043565">
    <property type="term" value="F:sequence-specific DNA binding"/>
    <property type="evidence" value="ECO:0007669"/>
    <property type="project" value="UniProtKB-ARBA"/>
</dbReference>
<dbReference type="InterPro" id="IPR010985">
    <property type="entry name" value="Ribbon_hlx_hlx"/>
</dbReference>
<reference evidence="2" key="1">
    <citation type="submission" date="2013-07" db="EMBL/GenBank/DDBJ databases">
        <title>Sub-species coevolution in mutualistic symbiosis.</title>
        <authorList>
            <person name="Murfin K."/>
            <person name="Klassen J."/>
            <person name="Lee M."/>
            <person name="Forst S."/>
            <person name="Stock P."/>
            <person name="Goodrich-Blair H."/>
        </authorList>
    </citation>
    <scope>NUCLEOTIDE SEQUENCE [LARGE SCALE GENOMIC DNA]</scope>
    <source>
        <strain evidence="2">Intermedium</strain>
    </source>
</reference>
<name>A0A077QAL3_XENBV</name>
<dbReference type="SUPFAM" id="SSF47598">
    <property type="entry name" value="Ribbon-helix-helix"/>
    <property type="match status" value="1"/>
</dbReference>
<evidence type="ECO:0000259" key="1">
    <source>
        <dbReference type="Pfam" id="PF03869"/>
    </source>
</evidence>
<dbReference type="HOGENOM" id="CLU_3031440_0_0_6"/>
<comment type="caution">
    <text evidence="2">The sequence shown here is derived from an EMBL/GenBank/DDBJ whole genome shotgun (WGS) entry which is preliminary data.</text>
</comment>
<dbReference type="RefSeq" id="WP_038188357.1">
    <property type="nucleotide sequence ID" value="NZ_CAWLWA010000178.1"/>
</dbReference>
<organism evidence="2">
    <name type="scientific">Xenorhabdus bovienii str. Intermedium</name>
    <dbReference type="NCBI Taxonomy" id="1379677"/>
    <lineage>
        <taxon>Bacteria</taxon>
        <taxon>Pseudomonadati</taxon>
        <taxon>Pseudomonadota</taxon>
        <taxon>Gammaproteobacteria</taxon>
        <taxon>Enterobacterales</taxon>
        <taxon>Morganellaceae</taxon>
        <taxon>Xenorhabdus</taxon>
    </lineage>
</organism>
<feature type="domain" description="Arc-like DNA binding" evidence="1">
    <location>
        <begin position="4"/>
        <end position="50"/>
    </location>
</feature>
<dbReference type="InterPro" id="IPR013321">
    <property type="entry name" value="Arc_rbn_hlx_hlx"/>
</dbReference>
<dbReference type="InterPro" id="IPR005569">
    <property type="entry name" value="Arc_DNA-bd_dom"/>
</dbReference>
<dbReference type="EMBL" id="CBTB010000169">
    <property type="protein sequence ID" value="CDH33232.1"/>
    <property type="molecule type" value="Genomic_DNA"/>
</dbReference>
<dbReference type="GO" id="GO:0006355">
    <property type="term" value="P:regulation of DNA-templated transcription"/>
    <property type="evidence" value="ECO:0007669"/>
    <property type="project" value="InterPro"/>
</dbReference>
<accession>A0A077QAL3</accession>
<dbReference type="Proteomes" id="UP000028480">
    <property type="component" value="Unassembled WGS sequence"/>
</dbReference>
<dbReference type="Pfam" id="PF03869">
    <property type="entry name" value="Arc"/>
    <property type="match status" value="1"/>
</dbReference>
<evidence type="ECO:0000313" key="2">
    <source>
        <dbReference type="EMBL" id="CDH33232.1"/>
    </source>
</evidence>